<dbReference type="AlphaFoldDB" id="A0A0F4YPX7"/>
<sequence length="130" mass="14802">MNINSGRKGSPRCVHPDLEKDAQTKLPTYQFLDSGLGDCDLLPFRFSVITAFYLRYEVGIIYRVQQCPLYLFFFKKFDIDPRFVRGGKKEKPALSEVTCINDNSGQHDAESNETRAQQRWLPVPAVAAAK</sequence>
<evidence type="ECO:0000313" key="2">
    <source>
        <dbReference type="Proteomes" id="UP000053958"/>
    </source>
</evidence>
<comment type="caution">
    <text evidence="1">The sequence shown here is derived from an EMBL/GenBank/DDBJ whole genome shotgun (WGS) entry which is preliminary data.</text>
</comment>
<dbReference type="RefSeq" id="XP_013326285.1">
    <property type="nucleotide sequence ID" value="XM_013470831.1"/>
</dbReference>
<dbReference type="Proteomes" id="UP000053958">
    <property type="component" value="Unassembled WGS sequence"/>
</dbReference>
<dbReference type="GeneID" id="25318661"/>
<reference evidence="1 2" key="1">
    <citation type="submission" date="2015-04" db="EMBL/GenBank/DDBJ databases">
        <authorList>
            <person name="Heijne W.H."/>
            <person name="Fedorova N.D."/>
            <person name="Nierman W.C."/>
            <person name="Vollebregt A.W."/>
            <person name="Zhao Z."/>
            <person name="Wu L."/>
            <person name="Kumar M."/>
            <person name="Stam H."/>
            <person name="van den Berg M.A."/>
            <person name="Pel H.J."/>
        </authorList>
    </citation>
    <scope>NUCLEOTIDE SEQUENCE [LARGE SCALE GENOMIC DNA]</scope>
    <source>
        <strain evidence="1 2">CBS 393.64</strain>
    </source>
</reference>
<name>A0A0F4YPX7_RASE3</name>
<accession>A0A0F4YPX7</accession>
<gene>
    <name evidence="1" type="ORF">T310_6359</name>
</gene>
<proteinExistence type="predicted"/>
<keyword evidence="2" id="KW-1185">Reference proteome</keyword>
<dbReference type="EMBL" id="LASV01000330">
    <property type="protein sequence ID" value="KKA19673.1"/>
    <property type="molecule type" value="Genomic_DNA"/>
</dbReference>
<protein>
    <submittedName>
        <fullName evidence="1">Uncharacterized protein</fullName>
    </submittedName>
</protein>
<organism evidence="1 2">
    <name type="scientific">Rasamsonia emersonii (strain ATCC 16479 / CBS 393.64 / IMI 116815)</name>
    <dbReference type="NCBI Taxonomy" id="1408163"/>
    <lineage>
        <taxon>Eukaryota</taxon>
        <taxon>Fungi</taxon>
        <taxon>Dikarya</taxon>
        <taxon>Ascomycota</taxon>
        <taxon>Pezizomycotina</taxon>
        <taxon>Eurotiomycetes</taxon>
        <taxon>Eurotiomycetidae</taxon>
        <taxon>Eurotiales</taxon>
        <taxon>Trichocomaceae</taxon>
        <taxon>Rasamsonia</taxon>
    </lineage>
</organism>
<evidence type="ECO:0000313" key="1">
    <source>
        <dbReference type="EMBL" id="KKA19673.1"/>
    </source>
</evidence>